<comment type="caution">
    <text evidence="9">The sequence shown here is derived from an EMBL/GenBank/DDBJ whole genome shotgun (WGS) entry which is preliminary data.</text>
</comment>
<feature type="active site" description="Proton acceptor" evidence="7">
    <location>
        <position position="173"/>
    </location>
</feature>
<dbReference type="PIRSF" id="PIRSF005461">
    <property type="entry name" value="23S_rRNA_mtase"/>
    <property type="match status" value="1"/>
</dbReference>
<dbReference type="Pfam" id="PF01728">
    <property type="entry name" value="FtsJ"/>
    <property type="match status" value="1"/>
</dbReference>
<dbReference type="Proteomes" id="UP001190700">
    <property type="component" value="Unassembled WGS sequence"/>
</dbReference>
<dbReference type="InterPro" id="IPR029063">
    <property type="entry name" value="SAM-dependent_MTases_sf"/>
</dbReference>
<dbReference type="PANTHER" id="PTHR10920">
    <property type="entry name" value="RIBOSOMAL RNA METHYLTRANSFERASE"/>
    <property type="match status" value="1"/>
</dbReference>
<proteinExistence type="inferred from homology"/>
<dbReference type="PANTHER" id="PTHR10920:SF18">
    <property type="entry name" value="RRNA METHYLTRANSFERASE 2, MITOCHONDRIAL"/>
    <property type="match status" value="1"/>
</dbReference>
<keyword evidence="3" id="KW-0489">Methyltransferase</keyword>
<evidence type="ECO:0000313" key="10">
    <source>
        <dbReference type="Proteomes" id="UP001190700"/>
    </source>
</evidence>
<reference evidence="9 10" key="1">
    <citation type="journal article" date="2015" name="Genome Biol. Evol.">
        <title>Comparative Genomics of a Bacterivorous Green Alga Reveals Evolutionary Causalities and Consequences of Phago-Mixotrophic Mode of Nutrition.</title>
        <authorList>
            <person name="Burns J.A."/>
            <person name="Paasch A."/>
            <person name="Narechania A."/>
            <person name="Kim E."/>
        </authorList>
    </citation>
    <scope>NUCLEOTIDE SEQUENCE [LARGE SCALE GENOMIC DNA]</scope>
    <source>
        <strain evidence="9 10">PLY_AMNH</strain>
    </source>
</reference>
<feature type="domain" description="Ribosomal RNA methyltransferase FtsJ" evidence="8">
    <location>
        <begin position="18"/>
        <end position="215"/>
    </location>
</feature>
<evidence type="ECO:0000259" key="8">
    <source>
        <dbReference type="Pfam" id="PF01728"/>
    </source>
</evidence>
<keyword evidence="4" id="KW-0808">Transferase</keyword>
<evidence type="ECO:0000256" key="4">
    <source>
        <dbReference type="ARBA" id="ARBA00022679"/>
    </source>
</evidence>
<evidence type="ECO:0000256" key="2">
    <source>
        <dbReference type="ARBA" id="ARBA00022552"/>
    </source>
</evidence>
<name>A0AAE0C5U5_9CHLO</name>
<dbReference type="HAMAP" id="MF_01547">
    <property type="entry name" value="RNA_methyltr_E"/>
    <property type="match status" value="1"/>
</dbReference>
<dbReference type="InterPro" id="IPR050082">
    <property type="entry name" value="RNA_methyltr_RlmE"/>
</dbReference>
<dbReference type="Gene3D" id="3.40.50.150">
    <property type="entry name" value="Vaccinia Virus protein VP39"/>
    <property type="match status" value="1"/>
</dbReference>
<accession>A0AAE0C5U5</accession>
<dbReference type="GO" id="GO:0008650">
    <property type="term" value="F:rRNA (uridine-2'-O-)-methyltransferase activity"/>
    <property type="evidence" value="ECO:0007669"/>
    <property type="project" value="TreeGrafter"/>
</dbReference>
<evidence type="ECO:0000313" key="9">
    <source>
        <dbReference type="EMBL" id="KAK3248996.1"/>
    </source>
</evidence>
<gene>
    <name evidence="9" type="ORF">CYMTET_41565</name>
</gene>
<organism evidence="9 10">
    <name type="scientific">Cymbomonas tetramitiformis</name>
    <dbReference type="NCBI Taxonomy" id="36881"/>
    <lineage>
        <taxon>Eukaryota</taxon>
        <taxon>Viridiplantae</taxon>
        <taxon>Chlorophyta</taxon>
        <taxon>Pyramimonadophyceae</taxon>
        <taxon>Pyramimonadales</taxon>
        <taxon>Pyramimonadaceae</taxon>
        <taxon>Cymbomonas</taxon>
    </lineage>
</organism>
<evidence type="ECO:0000256" key="1">
    <source>
        <dbReference type="ARBA" id="ARBA00009258"/>
    </source>
</evidence>
<evidence type="ECO:0000256" key="7">
    <source>
        <dbReference type="PIRSR" id="PIRSR005461-1"/>
    </source>
</evidence>
<keyword evidence="2" id="KW-0698">rRNA processing</keyword>
<protein>
    <recommendedName>
        <fullName evidence="6">rRNA methyltransferase 2, mitochondrial</fullName>
    </recommendedName>
</protein>
<evidence type="ECO:0000256" key="3">
    <source>
        <dbReference type="ARBA" id="ARBA00022603"/>
    </source>
</evidence>
<sequence length="222" mass="24603">MKRNIHDFYFKEAKRLGYIARSAFKLQEIQQRHRVVQKGGSVLDLGCSPGAWLQIACRALGPRGGNVLGLDLKPTPLPIRHCDHRVHTIQQDATELDFYDFSKLHPPLFTTVLSDMCPDTSGSARLDVSASLELAQTALGIAVGDVNGTVDEAFEQGGQRKGVLRQGGNFVVKILEGSGSREFGELCKGTFTKVVWMRPKATREESREVYLIGLRLRKQVVP</sequence>
<evidence type="ECO:0000256" key="5">
    <source>
        <dbReference type="ARBA" id="ARBA00022691"/>
    </source>
</evidence>
<comment type="similarity">
    <text evidence="1">Belongs to the class I-like SAM-binding methyltransferase superfamily. RNA methyltransferase RlmE family.</text>
</comment>
<dbReference type="InterPro" id="IPR015507">
    <property type="entry name" value="rRNA-MeTfrase_E"/>
</dbReference>
<keyword evidence="10" id="KW-1185">Reference proteome</keyword>
<dbReference type="InterPro" id="IPR002877">
    <property type="entry name" value="RNA_MeTrfase_FtsJ_dom"/>
</dbReference>
<dbReference type="SUPFAM" id="SSF53335">
    <property type="entry name" value="S-adenosyl-L-methionine-dependent methyltransferases"/>
    <property type="match status" value="1"/>
</dbReference>
<evidence type="ECO:0000256" key="6">
    <source>
        <dbReference type="ARBA" id="ARBA00041184"/>
    </source>
</evidence>
<keyword evidence="5 7" id="KW-0949">S-adenosyl-L-methionine</keyword>
<dbReference type="EMBL" id="LGRX02027646">
    <property type="protein sequence ID" value="KAK3248996.1"/>
    <property type="molecule type" value="Genomic_DNA"/>
</dbReference>
<dbReference type="AlphaFoldDB" id="A0AAE0C5U5"/>